<dbReference type="InterPro" id="IPR007867">
    <property type="entry name" value="GMC_OxRtase_C"/>
</dbReference>
<keyword evidence="13" id="KW-0413">Isomerase</keyword>
<evidence type="ECO:0000256" key="17">
    <source>
        <dbReference type="ARBA" id="ARBA00049744"/>
    </source>
</evidence>
<protein>
    <recommendedName>
        <fullName evidence="17">Cholesterol oxidase</fullName>
        <ecNumber evidence="16">1.1.3.6</ecNumber>
        <ecNumber evidence="14">5.3.3.1</ecNumber>
    </recommendedName>
    <alternativeName>
        <fullName evidence="18">Cholesterol isomerase</fullName>
    </alternativeName>
</protein>
<dbReference type="AlphaFoldDB" id="A0A2A4ETG1"/>
<comment type="caution">
    <text evidence="21">The sequence shown here is derived from an EMBL/GenBank/DDBJ whole genome shotgun (WGS) entry which is preliminary data.</text>
</comment>
<evidence type="ECO:0000256" key="9">
    <source>
        <dbReference type="ARBA" id="ARBA00023014"/>
    </source>
</evidence>
<keyword evidence="5" id="KW-0479">Metal-binding</keyword>
<accession>A0A2A4ETG1</accession>
<dbReference type="EC" id="1.1.3.6" evidence="16"/>
<evidence type="ECO:0000256" key="12">
    <source>
        <dbReference type="ARBA" id="ARBA00023221"/>
    </source>
</evidence>
<evidence type="ECO:0000256" key="14">
    <source>
        <dbReference type="ARBA" id="ARBA00038856"/>
    </source>
</evidence>
<dbReference type="Pfam" id="PF01266">
    <property type="entry name" value="DAO"/>
    <property type="match status" value="1"/>
</dbReference>
<feature type="domain" description="Glucose-methanol-choline oxidoreductase C-terminal" evidence="20">
    <location>
        <begin position="457"/>
        <end position="513"/>
    </location>
</feature>
<name>A0A2A4ETG1_9BURK</name>
<comment type="pathway">
    <text evidence="15">Steroid metabolism; cholesterol degradation.</text>
</comment>
<evidence type="ECO:0000256" key="13">
    <source>
        <dbReference type="ARBA" id="ARBA00023235"/>
    </source>
</evidence>
<dbReference type="InterPro" id="IPR017900">
    <property type="entry name" value="4Fe4S_Fe_S_CS"/>
</dbReference>
<feature type="domain" description="FAD dependent oxidoreductase" evidence="19">
    <location>
        <begin position="6"/>
        <end position="297"/>
    </location>
</feature>
<comment type="similarity">
    <text evidence="2">Belongs to the GMC oxidoreductase family.</text>
</comment>
<dbReference type="Gene3D" id="3.50.50.60">
    <property type="entry name" value="FAD/NAD(P)-binding domain"/>
    <property type="match status" value="3"/>
</dbReference>
<dbReference type="EC" id="5.3.3.1" evidence="14"/>
<dbReference type="InterPro" id="IPR006076">
    <property type="entry name" value="FAD-dep_OxRdtase"/>
</dbReference>
<keyword evidence="4" id="KW-0285">Flavoprotein</keyword>
<gene>
    <name evidence="21" type="ORF">BWP39_28835</name>
</gene>
<comment type="cofactor">
    <cofactor evidence="1">
        <name>FAD</name>
        <dbReference type="ChEBI" id="CHEBI:57692"/>
    </cofactor>
</comment>
<keyword evidence="7" id="KW-0560">Oxidoreductase</keyword>
<organism evidence="21 22">
    <name type="scientific">Paraburkholderia acidicola</name>
    <dbReference type="NCBI Taxonomy" id="1912599"/>
    <lineage>
        <taxon>Bacteria</taxon>
        <taxon>Pseudomonadati</taxon>
        <taxon>Pseudomonadota</taxon>
        <taxon>Betaproteobacteria</taxon>
        <taxon>Burkholderiales</taxon>
        <taxon>Burkholderiaceae</taxon>
        <taxon>Paraburkholderia</taxon>
    </lineage>
</organism>
<reference evidence="21 22" key="1">
    <citation type="submission" date="2017-01" db="EMBL/GenBank/DDBJ databases">
        <title>Whole-Genome Shotgun Sequencing of Two beta-Proteobacterial Species in Search of the Bulgecin Biosynthetic Cluster.</title>
        <authorList>
            <person name="Horsman M.E."/>
            <person name="Marous D.R."/>
            <person name="Li R."/>
            <person name="Oliver R.A."/>
            <person name="Byun B."/>
            <person name="Emrich S.J."/>
            <person name="Boggess B."/>
            <person name="Townsend C.A."/>
            <person name="Mobashery S."/>
        </authorList>
    </citation>
    <scope>NUCLEOTIDE SEQUENCE [LARGE SCALE GENOMIC DNA]</scope>
    <source>
        <strain evidence="21 22">ATCC 31363</strain>
    </source>
</reference>
<dbReference type="GO" id="GO:0004769">
    <property type="term" value="F:steroid Delta-isomerase activity"/>
    <property type="evidence" value="ECO:0007669"/>
    <property type="project" value="UniProtKB-EC"/>
</dbReference>
<dbReference type="GO" id="GO:0046872">
    <property type="term" value="F:metal ion binding"/>
    <property type="evidence" value="ECO:0007669"/>
    <property type="project" value="UniProtKB-KW"/>
</dbReference>
<keyword evidence="12" id="KW-0753">Steroid metabolism</keyword>
<evidence type="ECO:0000256" key="11">
    <source>
        <dbReference type="ARBA" id="ARBA00023166"/>
    </source>
</evidence>
<dbReference type="InterPro" id="IPR052542">
    <property type="entry name" value="Cholesterol_Oxidase"/>
</dbReference>
<keyword evidence="9" id="KW-0411">Iron-sulfur</keyword>
<evidence type="ECO:0000256" key="1">
    <source>
        <dbReference type="ARBA" id="ARBA00001974"/>
    </source>
</evidence>
<evidence type="ECO:0000256" key="10">
    <source>
        <dbReference type="ARBA" id="ARBA00023098"/>
    </source>
</evidence>
<dbReference type="GO" id="GO:0051536">
    <property type="term" value="F:iron-sulfur cluster binding"/>
    <property type="evidence" value="ECO:0007669"/>
    <property type="project" value="UniProtKB-KW"/>
</dbReference>
<dbReference type="GO" id="GO:0008203">
    <property type="term" value="P:cholesterol metabolic process"/>
    <property type="evidence" value="ECO:0007669"/>
    <property type="project" value="UniProtKB-KW"/>
</dbReference>
<keyword evidence="10" id="KW-0443">Lipid metabolism</keyword>
<proteinExistence type="inferred from homology"/>
<evidence type="ECO:0000256" key="8">
    <source>
        <dbReference type="ARBA" id="ARBA00023004"/>
    </source>
</evidence>
<evidence type="ECO:0000256" key="3">
    <source>
        <dbReference type="ARBA" id="ARBA00022548"/>
    </source>
</evidence>
<evidence type="ECO:0000256" key="6">
    <source>
        <dbReference type="ARBA" id="ARBA00022827"/>
    </source>
</evidence>
<evidence type="ECO:0000256" key="5">
    <source>
        <dbReference type="ARBA" id="ARBA00022723"/>
    </source>
</evidence>
<dbReference type="InterPro" id="IPR036188">
    <property type="entry name" value="FAD/NAD-bd_sf"/>
</dbReference>
<keyword evidence="3" id="KW-0153">Cholesterol metabolism</keyword>
<dbReference type="EMBL" id="MTZV01000006">
    <property type="protein sequence ID" value="PCE23690.1"/>
    <property type="molecule type" value="Genomic_DNA"/>
</dbReference>
<dbReference type="PANTHER" id="PTHR47470:SF1">
    <property type="entry name" value="FAD-DEPENDENT OXIDOREDUCTASE 2 FAD BINDING DOMAIN-CONTAINING PROTEIN"/>
    <property type="match status" value="1"/>
</dbReference>
<sequence>MTHQYDYLVIGSGFGGSVAALRLAEKGWRVALVEQGRRIGPEEIKAGKSGLSKLLWAPRLGLRGYFVQHVFRHVLIVGGVGVGGGSIVWGSVMLEPKDAFYNDPVFKRLGIDMRRELAPHFSTARRMLGVATNPRQTRQDELLRRTARRMVSESSFGPVPNAIYFGTAGETAPDPYFDGAGPERKGCVFCGGCLTGCEHGSKNSLYQNYLYLAEKRGANILPERKAERIEALSEGGYRVSLVSPVSGRTIEEVTAAKVIVAAGVIGTLQLLFRNRDTYRTLPAISQTLGQTVRTNSEAITAILHKSDDDISDGTAISTDFHPDAQTHIIQNRFDHGYRFFRSYLGPMVDGNHPGRRALRTLKSILCNPGLIRRNMFMRDWEKHVSVLTVMQDAENALSLRYGRRWWWPFSPVLSSHIPPGQASPSYLPIANRATRIFAEEAGGVPLNVLSESLGGKSTTAHILSGCPMGQSAADSVIDARHEVHGAPGLFVVDGSSVPANLGVNPSLTITAMAERFAALQPSFE</sequence>
<evidence type="ECO:0000313" key="22">
    <source>
        <dbReference type="Proteomes" id="UP000218022"/>
    </source>
</evidence>
<evidence type="ECO:0000259" key="19">
    <source>
        <dbReference type="Pfam" id="PF01266"/>
    </source>
</evidence>
<dbReference type="GO" id="GO:0016995">
    <property type="term" value="F:cholesterol oxidase activity"/>
    <property type="evidence" value="ECO:0007669"/>
    <property type="project" value="UniProtKB-EC"/>
</dbReference>
<dbReference type="RefSeq" id="WP_096725601.1">
    <property type="nucleotide sequence ID" value="NZ_MTZV01000006.1"/>
</dbReference>
<keyword evidence="11" id="KW-1207">Sterol metabolism</keyword>
<evidence type="ECO:0000256" key="2">
    <source>
        <dbReference type="ARBA" id="ARBA00010790"/>
    </source>
</evidence>
<dbReference type="OrthoDB" id="9787779at2"/>
<evidence type="ECO:0000256" key="7">
    <source>
        <dbReference type="ARBA" id="ARBA00023002"/>
    </source>
</evidence>
<dbReference type="PANTHER" id="PTHR47470">
    <property type="entry name" value="CHOLESTEROL OXIDASE"/>
    <property type="match status" value="1"/>
</dbReference>
<evidence type="ECO:0000256" key="15">
    <source>
        <dbReference type="ARBA" id="ARBA00049645"/>
    </source>
</evidence>
<keyword evidence="8" id="KW-0408">Iron</keyword>
<evidence type="ECO:0000256" key="16">
    <source>
        <dbReference type="ARBA" id="ARBA00049723"/>
    </source>
</evidence>
<dbReference type="Proteomes" id="UP000218022">
    <property type="component" value="Unassembled WGS sequence"/>
</dbReference>
<evidence type="ECO:0000313" key="21">
    <source>
        <dbReference type="EMBL" id="PCE23690.1"/>
    </source>
</evidence>
<keyword evidence="6" id="KW-0274">FAD</keyword>
<dbReference type="PROSITE" id="PS00198">
    <property type="entry name" value="4FE4S_FER_1"/>
    <property type="match status" value="1"/>
</dbReference>
<dbReference type="Pfam" id="PF05199">
    <property type="entry name" value="GMC_oxred_C"/>
    <property type="match status" value="1"/>
</dbReference>
<evidence type="ECO:0000256" key="18">
    <source>
        <dbReference type="ARBA" id="ARBA00049778"/>
    </source>
</evidence>
<evidence type="ECO:0000259" key="20">
    <source>
        <dbReference type="Pfam" id="PF05199"/>
    </source>
</evidence>
<evidence type="ECO:0000256" key="4">
    <source>
        <dbReference type="ARBA" id="ARBA00022630"/>
    </source>
</evidence>
<dbReference type="SUPFAM" id="SSF51905">
    <property type="entry name" value="FAD/NAD(P)-binding domain"/>
    <property type="match status" value="1"/>
</dbReference>